<dbReference type="Proteomes" id="UP000567179">
    <property type="component" value="Unassembled WGS sequence"/>
</dbReference>
<evidence type="ECO:0000256" key="3">
    <source>
        <dbReference type="ARBA" id="ARBA00023212"/>
    </source>
</evidence>
<evidence type="ECO:0000313" key="7">
    <source>
        <dbReference type="EMBL" id="KAF5321647.1"/>
    </source>
</evidence>
<evidence type="ECO:0000259" key="6">
    <source>
        <dbReference type="PROSITE" id="PS51460"/>
    </source>
</evidence>
<evidence type="ECO:0000256" key="1">
    <source>
        <dbReference type="ARBA" id="ARBA00004245"/>
    </source>
</evidence>
<gene>
    <name evidence="7" type="ORF">D9619_001000</name>
</gene>
<sequence>MASPGTVASGDVVNIPTPSVMLNATTEPGRPLPLSGAFNAGADGDEQALETHEVIELQTFSDRKFLESLPPVEVFIGLDELNISAEEVPGLPSREQLEQWVVEHDAIEKETEIFDTGELKKLRKLTKAATQRNLSPEDTDVIELTLTTIYALDKLLHLLRDRSENLEMMNTRLTFEEYRSGAWKDRRQLVEDLQMFATTRGRWNPSVYEASLNNNDTIALMRRGSVASTTSTKSENPITSPAFSRAARYRLGEQLSRDAALLSGRLSSMKHGKVVLAGKALDKLIDQSQRGPVPDVFLDEMDRVEAMAEKEMETIANFMMQLVMQWRRTDELYVETLKDQTSASNLLEEIETAKLYHPTSRQSASFVSRIDTILKRLAMRGNPAAPGSTFPRPEHPLFPDQAPFNARLVHDLSTNLAGALDTAQTAETAAREYKQSYEMVKGTETWLGLVEKSIADLMAVSKRIQDGAPGEDGEGSPPNLMLPACLNPSTHSLYLALFPTMVQDCKQLLARADEQLQSGPSKIIQLEAPNIDPEFKKSANAKVQELTLLRTEVARLIDESAKKVARLRDSKKISSSIDSKLASLKDVKLQMVETMEKTRWRQEFNGNNIPLTPESPAPAMFTSLPVDEQLSQIDARINVEIAIPLASLSITLEAPLQAYLSQKLAALHGSLKDGYQFLDLLGAIKHQASSMTSARDDFHGLLSRIEDARIHLTDMIDRTLHGATTTWGASDHTSNDASELGLEALQKDAASFIECLSGRIPFVGRHPSSTMLMYSLKSPPLSGTFDTGFVIANQAVPLTFGLASLDAAVRSDSNSYAMRINGGLRSLDDLRAHLELSEMAKSADSDLGTIVSQADDLTAEFSAEGKTFTTIPRHTTESSVELENMLSRLKKVHDRHASIKRSLSPTRKFLRHMDEKSNSLDPTIRKQLYKSRVQRVDDVESRLNRLGDDISTLLKDAVHAVGLERKYQDDMILADERRKKEEEARAAAEEAERLRLEEEQRRAAEERSRLERKLKEERIQALEQQHHSAYLTERQRLEEEAAAAERRRLFELEQEEQAVRAREAEERLLQEEAERLRLERERLAALEQLRLAQTQLDEQRQLYAQRELATSEHARLQQLQLDELARKQAEIQAQAEESARRAESERAAKELAEMHAKGHEEELSKQQSELQKLIAADRRRAERDGVAKAKATRDAEHHAEELEQQRLAALRLAEQHARETELAREKAERAEQEARKLAAELAKQRLALEEEMSRLSKQQAQNASQKLAQEKERPPPQSVYDDSDVFGIQAKPGHRKAQPSQDLAQIQSKILALRKRLRSIGITEVLHPTKASAHLPTEALLAHMNQDFARVAAEIEKLPGSSEDANLNIELKALRDEVQGSAQSLKDIQPLAALHSAIQACDSALSDLLEHIDSYPAAPLILSAKYTGVPSASPEEQLSGRLSFTKALVEDASSKLAVVSEDPRAASEYSRISQTWTELHEMASDRLSAQKSRPGSVSSRVSSGRESGMSVNPPPPAQSSISRKKASYSNLSVSSLHPNGKMLAPPVPSVRSKRSTSSQEPGSRSASRVSSISSNRSVSGPMNASTLFGSTFASRQRTTSLSSNSAAMEHAPPPRRPSQAPSRLRLNSQTTRGVSPAMSENSHVSFGPSRTSTWSRAPRDSMSSMVPRVVTPQKKSAIPVRKKYIADPKNKLDVAVGEVVNQLPVGINVESITETWRDQSGKYWIGNQDPKLCFCRILRSQTVMVRVGGGWTELSRFIKDHFAESFRIAPESPPRPGSQADKWISSASLLQARENLSPPPHPQTPEPTAPFVPSFALVTPSGHSPKSLKSTSPQSNNLGSPLTALQFIRRAEVDHSQMRPISPSAKKSTRSRPSLSNTPARPSVWRP</sequence>
<feature type="compositionally biased region" description="Basic and acidic residues" evidence="5">
    <location>
        <begin position="1137"/>
        <end position="1164"/>
    </location>
</feature>
<accession>A0A8H5BE62</accession>
<dbReference type="OrthoDB" id="10017054at2759"/>
<feature type="compositionally biased region" description="Polar residues" evidence="5">
    <location>
        <begin position="1580"/>
        <end position="1606"/>
    </location>
</feature>
<feature type="compositionally biased region" description="Polar residues" evidence="5">
    <location>
        <begin position="1255"/>
        <end position="1267"/>
    </location>
</feature>
<dbReference type="InterPro" id="IPR036534">
    <property type="entry name" value="GAR_dom_sf"/>
</dbReference>
<dbReference type="Pfam" id="PF02187">
    <property type="entry name" value="GAS2"/>
    <property type="match status" value="1"/>
</dbReference>
<dbReference type="EMBL" id="JAACJJ010000028">
    <property type="protein sequence ID" value="KAF5321647.1"/>
    <property type="molecule type" value="Genomic_DNA"/>
</dbReference>
<feature type="compositionally biased region" description="Pro residues" evidence="5">
    <location>
        <begin position="1797"/>
        <end position="1810"/>
    </location>
</feature>
<evidence type="ECO:0000313" key="8">
    <source>
        <dbReference type="Proteomes" id="UP000567179"/>
    </source>
</evidence>
<feature type="compositionally biased region" description="Low complexity" evidence="5">
    <location>
        <begin position="1617"/>
        <end position="1626"/>
    </location>
</feature>
<feature type="compositionally biased region" description="Polar residues" evidence="5">
    <location>
        <begin position="1527"/>
        <end position="1537"/>
    </location>
</feature>
<dbReference type="PROSITE" id="PS51460">
    <property type="entry name" value="GAR"/>
    <property type="match status" value="1"/>
</dbReference>
<dbReference type="SMART" id="SM00243">
    <property type="entry name" value="GAS2"/>
    <property type="match status" value="1"/>
</dbReference>
<proteinExistence type="predicted"/>
<feature type="compositionally biased region" description="Polar residues" evidence="5">
    <location>
        <begin position="1871"/>
        <end position="1880"/>
    </location>
</feature>
<protein>
    <recommendedName>
        <fullName evidence="6">GAR domain-containing protein</fullName>
    </recommendedName>
</protein>
<feature type="region of interest" description="Disordered" evidence="5">
    <location>
        <begin position="1794"/>
        <end position="1887"/>
    </location>
</feature>
<evidence type="ECO:0000256" key="2">
    <source>
        <dbReference type="ARBA" id="ARBA00022490"/>
    </source>
</evidence>
<keyword evidence="2" id="KW-0963">Cytoplasm</keyword>
<feature type="compositionally biased region" description="Basic and acidic residues" evidence="5">
    <location>
        <begin position="1175"/>
        <end position="1201"/>
    </location>
</feature>
<feature type="compositionally biased region" description="Low complexity" evidence="5">
    <location>
        <begin position="1563"/>
        <end position="1579"/>
    </location>
</feature>
<dbReference type="SUPFAM" id="SSF143575">
    <property type="entry name" value="GAS2 domain-like"/>
    <property type="match status" value="1"/>
</dbReference>
<feature type="domain" description="GAR" evidence="6">
    <location>
        <begin position="1687"/>
        <end position="1765"/>
    </location>
</feature>
<dbReference type="Gene3D" id="3.30.920.20">
    <property type="entry name" value="Gas2-like domain"/>
    <property type="match status" value="1"/>
</dbReference>
<organism evidence="7 8">
    <name type="scientific">Psilocybe cf. subviscida</name>
    <dbReference type="NCBI Taxonomy" id="2480587"/>
    <lineage>
        <taxon>Eukaryota</taxon>
        <taxon>Fungi</taxon>
        <taxon>Dikarya</taxon>
        <taxon>Basidiomycota</taxon>
        <taxon>Agaricomycotina</taxon>
        <taxon>Agaricomycetes</taxon>
        <taxon>Agaricomycetidae</taxon>
        <taxon>Agaricales</taxon>
        <taxon>Agaricineae</taxon>
        <taxon>Strophariaceae</taxon>
        <taxon>Psilocybe</taxon>
    </lineage>
</organism>
<feature type="region of interest" description="Disordered" evidence="5">
    <location>
        <begin position="1483"/>
        <end position="1670"/>
    </location>
</feature>
<reference evidence="7 8" key="1">
    <citation type="journal article" date="2020" name="ISME J.">
        <title>Uncovering the hidden diversity of litter-decomposition mechanisms in mushroom-forming fungi.</title>
        <authorList>
            <person name="Floudas D."/>
            <person name="Bentzer J."/>
            <person name="Ahren D."/>
            <person name="Johansson T."/>
            <person name="Persson P."/>
            <person name="Tunlid A."/>
        </authorList>
    </citation>
    <scope>NUCLEOTIDE SEQUENCE [LARGE SCALE GENOMIC DNA]</scope>
    <source>
        <strain evidence="7 8">CBS 101986</strain>
    </source>
</reference>
<feature type="compositionally biased region" description="Polar residues" evidence="5">
    <location>
        <begin position="1821"/>
        <end position="1840"/>
    </location>
</feature>
<feature type="compositionally biased region" description="Polar residues" evidence="5">
    <location>
        <begin position="1627"/>
        <end position="1655"/>
    </location>
</feature>
<evidence type="ECO:0000256" key="5">
    <source>
        <dbReference type="SAM" id="MobiDB-lite"/>
    </source>
</evidence>
<dbReference type="InterPro" id="IPR003108">
    <property type="entry name" value="GAR_dom"/>
</dbReference>
<feature type="compositionally biased region" description="Low complexity" evidence="5">
    <location>
        <begin position="1492"/>
        <end position="1511"/>
    </location>
</feature>
<evidence type="ECO:0000256" key="4">
    <source>
        <dbReference type="SAM" id="Coils"/>
    </source>
</evidence>
<dbReference type="GO" id="GO:0005856">
    <property type="term" value="C:cytoskeleton"/>
    <property type="evidence" value="ECO:0007669"/>
    <property type="project" value="UniProtKB-SubCell"/>
</dbReference>
<feature type="region of interest" description="Disordered" evidence="5">
    <location>
        <begin position="1135"/>
        <end position="1201"/>
    </location>
</feature>
<keyword evidence="4" id="KW-0175">Coiled coil</keyword>
<comment type="subcellular location">
    <subcellularLocation>
        <location evidence="1">Cytoplasm</location>
        <location evidence="1">Cytoskeleton</location>
    </subcellularLocation>
</comment>
<feature type="region of interest" description="Disordered" evidence="5">
    <location>
        <begin position="1252"/>
        <end position="1284"/>
    </location>
</feature>
<dbReference type="GO" id="GO:0008017">
    <property type="term" value="F:microtubule binding"/>
    <property type="evidence" value="ECO:0007669"/>
    <property type="project" value="InterPro"/>
</dbReference>
<name>A0A8H5BE62_9AGAR</name>
<keyword evidence="3" id="KW-0206">Cytoskeleton</keyword>
<comment type="caution">
    <text evidence="7">The sequence shown here is derived from an EMBL/GenBank/DDBJ whole genome shotgun (WGS) entry which is preliminary data.</text>
</comment>
<keyword evidence="8" id="KW-1185">Reference proteome</keyword>
<feature type="coiled-coil region" evidence="4">
    <location>
        <begin position="972"/>
        <end position="1089"/>
    </location>
</feature>